<dbReference type="PROSITE" id="PS50966">
    <property type="entry name" value="ZF_SWIM"/>
    <property type="match status" value="1"/>
</dbReference>
<keyword evidence="8" id="KW-1185">Reference proteome</keyword>
<evidence type="ECO:0000256" key="2">
    <source>
        <dbReference type="ARBA" id="ARBA00022771"/>
    </source>
</evidence>
<evidence type="ECO:0000256" key="4">
    <source>
        <dbReference type="PROSITE-ProRule" id="PRU00325"/>
    </source>
</evidence>
<evidence type="ECO:0000313" key="7">
    <source>
        <dbReference type="EMBL" id="CAH9143458.1"/>
    </source>
</evidence>
<evidence type="ECO:0000256" key="3">
    <source>
        <dbReference type="ARBA" id="ARBA00022833"/>
    </source>
</evidence>
<dbReference type="PANTHER" id="PTHR47718:SF17">
    <property type="entry name" value="PROTEIN FAR1-RELATED SEQUENCE 5-LIKE"/>
    <property type="match status" value="1"/>
</dbReference>
<reference evidence="7" key="1">
    <citation type="submission" date="2022-07" db="EMBL/GenBank/DDBJ databases">
        <authorList>
            <person name="Macas J."/>
            <person name="Novak P."/>
            <person name="Neumann P."/>
        </authorList>
    </citation>
    <scope>NUCLEOTIDE SEQUENCE</scope>
</reference>
<comment type="caution">
    <text evidence="7">The sequence shown here is derived from an EMBL/GenBank/DDBJ whole genome shotgun (WGS) entry which is preliminary data.</text>
</comment>
<name>A0AAV0G689_9ASTE</name>
<dbReference type="SMART" id="SM00575">
    <property type="entry name" value="ZnF_PMZ"/>
    <property type="match status" value="1"/>
</dbReference>
<dbReference type="Pfam" id="PF04434">
    <property type="entry name" value="SWIM"/>
    <property type="match status" value="1"/>
</dbReference>
<dbReference type="AlphaFoldDB" id="A0AAV0G689"/>
<dbReference type="Pfam" id="PF03101">
    <property type="entry name" value="FAR1"/>
    <property type="match status" value="1"/>
</dbReference>
<protein>
    <recommendedName>
        <fullName evidence="6">SWIM-type domain-containing protein</fullName>
    </recommendedName>
</protein>
<keyword evidence="1" id="KW-0479">Metal-binding</keyword>
<proteinExistence type="predicted"/>
<dbReference type="InterPro" id="IPR004330">
    <property type="entry name" value="FAR1_DNA_bnd_dom"/>
</dbReference>
<dbReference type="Proteomes" id="UP001152523">
    <property type="component" value="Unassembled WGS sequence"/>
</dbReference>
<evidence type="ECO:0000259" key="6">
    <source>
        <dbReference type="PROSITE" id="PS50966"/>
    </source>
</evidence>
<gene>
    <name evidence="7" type="ORF">CEPIT_LOCUS40683</name>
</gene>
<dbReference type="InterPro" id="IPR007527">
    <property type="entry name" value="Znf_SWIM"/>
</dbReference>
<evidence type="ECO:0000256" key="1">
    <source>
        <dbReference type="ARBA" id="ARBA00022723"/>
    </source>
</evidence>
<feature type="domain" description="SWIM-type" evidence="6">
    <location>
        <begin position="586"/>
        <end position="622"/>
    </location>
</feature>
<dbReference type="PANTHER" id="PTHR47718">
    <property type="entry name" value="OS01G0519700 PROTEIN"/>
    <property type="match status" value="1"/>
</dbReference>
<dbReference type="InterPro" id="IPR006564">
    <property type="entry name" value="Znf_PMZ"/>
</dbReference>
<feature type="region of interest" description="Disordered" evidence="5">
    <location>
        <begin position="708"/>
        <end position="738"/>
    </location>
</feature>
<dbReference type="InterPro" id="IPR018289">
    <property type="entry name" value="MULE_transposase_dom"/>
</dbReference>
<organism evidence="7 8">
    <name type="scientific">Cuscuta epithymum</name>
    <dbReference type="NCBI Taxonomy" id="186058"/>
    <lineage>
        <taxon>Eukaryota</taxon>
        <taxon>Viridiplantae</taxon>
        <taxon>Streptophyta</taxon>
        <taxon>Embryophyta</taxon>
        <taxon>Tracheophyta</taxon>
        <taxon>Spermatophyta</taxon>
        <taxon>Magnoliopsida</taxon>
        <taxon>eudicotyledons</taxon>
        <taxon>Gunneridae</taxon>
        <taxon>Pentapetalae</taxon>
        <taxon>asterids</taxon>
        <taxon>lamiids</taxon>
        <taxon>Solanales</taxon>
        <taxon>Convolvulaceae</taxon>
        <taxon>Cuscuteae</taxon>
        <taxon>Cuscuta</taxon>
        <taxon>Cuscuta subgen. Cuscuta</taxon>
    </lineage>
</organism>
<evidence type="ECO:0000256" key="5">
    <source>
        <dbReference type="SAM" id="MobiDB-lite"/>
    </source>
</evidence>
<dbReference type="GO" id="GO:0008270">
    <property type="term" value="F:zinc ion binding"/>
    <property type="evidence" value="ECO:0007669"/>
    <property type="project" value="UniProtKB-KW"/>
</dbReference>
<dbReference type="EMBL" id="CAMAPF010001051">
    <property type="protein sequence ID" value="CAH9143458.1"/>
    <property type="molecule type" value="Genomic_DNA"/>
</dbReference>
<sequence>MEFSVVDSVLLNSSTEFRDPLPSNIHDIDIHSTGDNNLEFDQSVAVEWIGSSEEDTCSRASKLLFLLSRDALETVDQATENKSLVGFSVKCEQDAYNLYNDHAFENGFGIRRYKQRFRSGNVSLSMKSYCCWKEGKKLQKGTENKSYTKLDYRSDCKAKLQFSIGVDGDWTVSKHIIHHNHAFCAIGQRHLLKSHRGVDREYLEFIMLMKESGTKVSDIHRMLQKQSGGVSSLGFTKRDAYNVLESERSKMFDGTDSNTLIGILKKRAEMESDFFFDFDLDDGILSCFFWRDGHMKSDYDRFGDVVIHDTTYRTNKYDMICGPFVGMNHHCKNIMFGCGFMLNEKVESFVWLFQTFLKSMGGKHPITFMTDQSFSMAAAIKSVFPNARHRLCTWHIDENSKKHIMFLRKKLNFVPLFDYVVKRCDTIAEFDFYWTELNKVYECSDNTWLKRLYSHKEKWCPAFSKDYFSGGILSSQRSESTNRSISRRLSKTATLCDFYKMFGDVVEEWRSEENGQDFRCSEGTVEMVLLQDSLLTHARDVYTLEIFKLFQEQYLKGMSHFFKLVTQNCHDCIYHVWLDGVDLIRHSVTFNANDNTVTCTCKMFSEVGILCRHILRIYNIHCVKCIPRDYIMSRWTKGAILPNMGRSHIEAPDTLFGKILEDSVWRVQMTRKFNTILASSASIPEARQVCEQGYDSIKNFLDIQKRRTAGDESASESRTILDPPRSVPKGQRNTRKKSIVEKQCKIVKSRRSKSQQVSSNSKLVAQSVVQETVNCMVPHGYLAHPVHGMTSLMPMFGSPQVFTPYFLHPNVGNEMQI</sequence>
<keyword evidence="2 4" id="KW-0863">Zinc-finger</keyword>
<evidence type="ECO:0000313" key="8">
    <source>
        <dbReference type="Proteomes" id="UP001152523"/>
    </source>
</evidence>
<dbReference type="Pfam" id="PF10551">
    <property type="entry name" value="MULE"/>
    <property type="match status" value="1"/>
</dbReference>
<accession>A0AAV0G689</accession>
<keyword evidence="3" id="KW-0862">Zinc</keyword>